<dbReference type="InterPro" id="IPR032675">
    <property type="entry name" value="LRR_dom_sf"/>
</dbReference>
<evidence type="ECO:0000313" key="4">
    <source>
        <dbReference type="Proteomes" id="UP000095300"/>
    </source>
</evidence>
<accession>A0A1I8QCB8</accession>
<dbReference type="KEGG" id="scac:106093755"/>
<dbReference type="InterPro" id="IPR026212">
    <property type="entry name" value="Cep78"/>
</dbReference>
<dbReference type="Pfam" id="PF13516">
    <property type="entry name" value="LRR_6"/>
    <property type="match status" value="3"/>
</dbReference>
<dbReference type="PRINTS" id="PR02062">
    <property type="entry name" value="CENTROSOME78"/>
</dbReference>
<dbReference type="VEuPathDB" id="VectorBase:SCAU015850"/>
<dbReference type="SUPFAM" id="SSF52047">
    <property type="entry name" value="RNI-like"/>
    <property type="match status" value="1"/>
</dbReference>
<feature type="compositionally biased region" description="Basic and acidic residues" evidence="2">
    <location>
        <begin position="630"/>
        <end position="644"/>
    </location>
</feature>
<feature type="region of interest" description="Disordered" evidence="2">
    <location>
        <begin position="566"/>
        <end position="605"/>
    </location>
</feature>
<keyword evidence="4" id="KW-1185">Reference proteome</keyword>
<dbReference type="STRING" id="35570.A0A1I8QCB8"/>
<sequence>MKMYKCNNYELRDVTSVNSTKKLSRCRSFHFRYLELCRANNLSPLPDIKSKNNCTTILDIFGDKLCVNDWLLVVEALFNDQVLQTLAIRMRKTFPNVLQQLDTEKKAKLFRQKPVLFTKFVFSGVVEAVSNCIEFSKNLRVLNLEGLPLNDIYAETVAKAISSNRGLQDISFQRSNIGDKGCEAICNAIKYLENVKKLNLSECGLTPKGADFVANMIKIQKITRFTDSWQNSLRYRDVDTDKMPGLRSLTLARNHQIGDEGLKTIVEELKENVWIKFIDMENCGLTDRGANMILDCLEMNNDIVDFSVRNNTDMSKFMQRTIREKLGKVDGDQQLMLEQQVDLVPGPNGTMIKARKQTVAALDEQLKRLQDKLAFERVLRKKADALNAKLNQQLLAYEAQLQREMQSNIPEGFILVRDESLQSIITERNNFQKLACSVVVSEDELTPAQDMSSSETSSQNCVSNLSTIPESVIGEVPPNSCLSRQRKPHKVRKVKSATKYTEPQSKGPAKKKISKSDQEFSNESDGYMATTGYIESNVGDTLSNNTNWSTNTASTVINTRLQLQNSKYPNVPPHNSEIDGLSMSTPSSVRSDVNDSTDLDTLRHEIDNQPMKLFLRRREQKATLPLTPMPEKKERKQKNREKSPRSLFFGFGDD</sequence>
<protein>
    <recommendedName>
        <fullName evidence="5">Protein Cep78 homolog</fullName>
    </recommendedName>
</protein>
<reference evidence="3" key="1">
    <citation type="submission" date="2020-05" db="UniProtKB">
        <authorList>
            <consortium name="EnsemblMetazoa"/>
        </authorList>
    </citation>
    <scope>IDENTIFICATION</scope>
    <source>
        <strain evidence="3">USDA</strain>
    </source>
</reference>
<evidence type="ECO:0000256" key="1">
    <source>
        <dbReference type="SAM" id="Coils"/>
    </source>
</evidence>
<dbReference type="AlphaFoldDB" id="A0A1I8QCB8"/>
<evidence type="ECO:0000256" key="2">
    <source>
        <dbReference type="SAM" id="MobiDB-lite"/>
    </source>
</evidence>
<dbReference type="GO" id="GO:0005813">
    <property type="term" value="C:centrosome"/>
    <property type="evidence" value="ECO:0007669"/>
    <property type="project" value="TreeGrafter"/>
</dbReference>
<evidence type="ECO:0000313" key="3">
    <source>
        <dbReference type="EnsemblMetazoa" id="SCAU015850-PA"/>
    </source>
</evidence>
<dbReference type="Proteomes" id="UP000095300">
    <property type="component" value="Unassembled WGS sequence"/>
</dbReference>
<dbReference type="PANTHER" id="PTHR24110">
    <property type="entry name" value="CENTROSOMAL PROTEIN OF 78 KDA"/>
    <property type="match status" value="1"/>
</dbReference>
<dbReference type="PANTHER" id="PTHR24110:SF3">
    <property type="entry name" value="CENTROSOMAL PROTEIN OF 78 KDA"/>
    <property type="match status" value="1"/>
</dbReference>
<dbReference type="OrthoDB" id="78308at2759"/>
<dbReference type="InterPro" id="IPR001611">
    <property type="entry name" value="Leu-rich_rpt"/>
</dbReference>
<evidence type="ECO:0008006" key="5">
    <source>
        <dbReference type="Google" id="ProtNLM"/>
    </source>
</evidence>
<dbReference type="GO" id="GO:0044782">
    <property type="term" value="P:cilium organization"/>
    <property type="evidence" value="ECO:0007669"/>
    <property type="project" value="TreeGrafter"/>
</dbReference>
<feature type="compositionally biased region" description="Polar residues" evidence="2">
    <location>
        <begin position="582"/>
        <end position="596"/>
    </location>
</feature>
<name>A0A1I8QCB8_STOCA</name>
<feature type="region of interest" description="Disordered" evidence="2">
    <location>
        <begin position="476"/>
        <end position="523"/>
    </location>
</feature>
<dbReference type="GO" id="GO:0036064">
    <property type="term" value="C:ciliary basal body"/>
    <property type="evidence" value="ECO:0007669"/>
    <property type="project" value="TreeGrafter"/>
</dbReference>
<feature type="coiled-coil region" evidence="1">
    <location>
        <begin position="352"/>
        <end position="407"/>
    </location>
</feature>
<feature type="compositionally biased region" description="Basic residues" evidence="2">
    <location>
        <begin position="484"/>
        <end position="496"/>
    </location>
</feature>
<dbReference type="SMART" id="SM00368">
    <property type="entry name" value="LRR_RI"/>
    <property type="match status" value="5"/>
</dbReference>
<organism evidence="3 4">
    <name type="scientific">Stomoxys calcitrans</name>
    <name type="common">Stable fly</name>
    <name type="synonym">Conops calcitrans</name>
    <dbReference type="NCBI Taxonomy" id="35570"/>
    <lineage>
        <taxon>Eukaryota</taxon>
        <taxon>Metazoa</taxon>
        <taxon>Ecdysozoa</taxon>
        <taxon>Arthropoda</taxon>
        <taxon>Hexapoda</taxon>
        <taxon>Insecta</taxon>
        <taxon>Pterygota</taxon>
        <taxon>Neoptera</taxon>
        <taxon>Endopterygota</taxon>
        <taxon>Diptera</taxon>
        <taxon>Brachycera</taxon>
        <taxon>Muscomorpha</taxon>
        <taxon>Muscoidea</taxon>
        <taxon>Muscidae</taxon>
        <taxon>Stomoxys</taxon>
    </lineage>
</organism>
<keyword evidence="1" id="KW-0175">Coiled coil</keyword>
<dbReference type="Gene3D" id="3.80.10.10">
    <property type="entry name" value="Ribonuclease Inhibitor"/>
    <property type="match status" value="2"/>
</dbReference>
<proteinExistence type="predicted"/>
<dbReference type="EnsemblMetazoa" id="SCAU015850-RA">
    <property type="protein sequence ID" value="SCAU015850-PA"/>
    <property type="gene ID" value="SCAU015850"/>
</dbReference>
<gene>
    <name evidence="3" type="primary">106093755</name>
</gene>
<feature type="region of interest" description="Disordered" evidence="2">
    <location>
        <begin position="617"/>
        <end position="654"/>
    </location>
</feature>